<dbReference type="EMBL" id="JAIWYP010000008">
    <property type="protein sequence ID" value="KAH3781657.1"/>
    <property type="molecule type" value="Genomic_DNA"/>
</dbReference>
<comment type="caution">
    <text evidence="2">The sequence shown here is derived from an EMBL/GenBank/DDBJ whole genome shotgun (WGS) entry which is preliminary data.</text>
</comment>
<feature type="compositionally biased region" description="Basic residues" evidence="1">
    <location>
        <begin position="90"/>
        <end position="99"/>
    </location>
</feature>
<organism evidence="2 3">
    <name type="scientific">Dreissena polymorpha</name>
    <name type="common">Zebra mussel</name>
    <name type="synonym">Mytilus polymorpha</name>
    <dbReference type="NCBI Taxonomy" id="45954"/>
    <lineage>
        <taxon>Eukaryota</taxon>
        <taxon>Metazoa</taxon>
        <taxon>Spiralia</taxon>
        <taxon>Lophotrochozoa</taxon>
        <taxon>Mollusca</taxon>
        <taxon>Bivalvia</taxon>
        <taxon>Autobranchia</taxon>
        <taxon>Heteroconchia</taxon>
        <taxon>Euheterodonta</taxon>
        <taxon>Imparidentia</taxon>
        <taxon>Neoheterodontei</taxon>
        <taxon>Myida</taxon>
        <taxon>Dreissenoidea</taxon>
        <taxon>Dreissenidae</taxon>
        <taxon>Dreissena</taxon>
    </lineage>
</organism>
<sequence length="105" mass="12298">MLCRHYSAISLNKNPSKVMLRFILNRLQNNVEKLLAAKKSERAGRSTVNLFFNSRICKTCNPIDLKKSLAAYGMMVRGLQHVRKDDASHPRTRRKRKHTFQWIDE</sequence>
<proteinExistence type="predicted"/>
<dbReference type="Proteomes" id="UP000828390">
    <property type="component" value="Unassembled WGS sequence"/>
</dbReference>
<keyword evidence="3" id="KW-1185">Reference proteome</keyword>
<name>A0A9D4IQU1_DREPO</name>
<evidence type="ECO:0000313" key="2">
    <source>
        <dbReference type="EMBL" id="KAH3781657.1"/>
    </source>
</evidence>
<reference evidence="2" key="1">
    <citation type="journal article" date="2019" name="bioRxiv">
        <title>The Genome of the Zebra Mussel, Dreissena polymorpha: A Resource for Invasive Species Research.</title>
        <authorList>
            <person name="McCartney M.A."/>
            <person name="Auch B."/>
            <person name="Kono T."/>
            <person name="Mallez S."/>
            <person name="Zhang Y."/>
            <person name="Obille A."/>
            <person name="Becker A."/>
            <person name="Abrahante J.E."/>
            <person name="Garbe J."/>
            <person name="Badalamenti J.P."/>
            <person name="Herman A."/>
            <person name="Mangelson H."/>
            <person name="Liachko I."/>
            <person name="Sullivan S."/>
            <person name="Sone E.D."/>
            <person name="Koren S."/>
            <person name="Silverstein K.A.T."/>
            <person name="Beckman K.B."/>
            <person name="Gohl D.M."/>
        </authorList>
    </citation>
    <scope>NUCLEOTIDE SEQUENCE</scope>
    <source>
        <strain evidence="2">Duluth1</strain>
        <tissue evidence="2">Whole animal</tissue>
    </source>
</reference>
<protein>
    <submittedName>
        <fullName evidence="2">Uncharacterized protein</fullName>
    </submittedName>
</protein>
<gene>
    <name evidence="2" type="ORF">DPMN_159558</name>
</gene>
<evidence type="ECO:0000313" key="3">
    <source>
        <dbReference type="Proteomes" id="UP000828390"/>
    </source>
</evidence>
<reference evidence="2" key="2">
    <citation type="submission" date="2020-11" db="EMBL/GenBank/DDBJ databases">
        <authorList>
            <person name="McCartney M.A."/>
            <person name="Auch B."/>
            <person name="Kono T."/>
            <person name="Mallez S."/>
            <person name="Becker A."/>
            <person name="Gohl D.M."/>
            <person name="Silverstein K.A.T."/>
            <person name="Koren S."/>
            <person name="Bechman K.B."/>
            <person name="Herman A."/>
            <person name="Abrahante J.E."/>
            <person name="Garbe J."/>
        </authorList>
    </citation>
    <scope>NUCLEOTIDE SEQUENCE</scope>
    <source>
        <strain evidence="2">Duluth1</strain>
        <tissue evidence="2">Whole animal</tissue>
    </source>
</reference>
<feature type="region of interest" description="Disordered" evidence="1">
    <location>
        <begin position="83"/>
        <end position="105"/>
    </location>
</feature>
<evidence type="ECO:0000256" key="1">
    <source>
        <dbReference type="SAM" id="MobiDB-lite"/>
    </source>
</evidence>
<accession>A0A9D4IQU1</accession>
<dbReference type="AlphaFoldDB" id="A0A9D4IQU1"/>